<dbReference type="OrthoDB" id="9772456at2"/>
<dbReference type="Proteomes" id="UP000190328">
    <property type="component" value="Unassembled WGS sequence"/>
</dbReference>
<feature type="binding site" evidence="5">
    <location>
        <position position="89"/>
    </location>
    <ligand>
        <name>Mg(2+)</name>
        <dbReference type="ChEBI" id="CHEBI:18420"/>
        <label>1</label>
        <note>catalytic</note>
    </ligand>
</feature>
<protein>
    <submittedName>
        <fullName evidence="6">Myo-inositol-1(Or 4)-monophosphatase</fullName>
    </submittedName>
</protein>
<keyword evidence="2 5" id="KW-0479">Metal-binding</keyword>
<proteinExistence type="predicted"/>
<dbReference type="RefSeq" id="WP_078806991.1">
    <property type="nucleotide sequence ID" value="NZ_FUXI01000009.1"/>
</dbReference>
<gene>
    <name evidence="6" type="ORF">SAMN02745116_01068</name>
</gene>
<sequence length="257" mass="29528">MERNQECKLVKEWIVEVGNYIRTHIHESFEVAEKENRQDIVTEMDKKVQNLLLEKIRTTFPEDKVLAEENGLSEIEEMSGRLWIIDPIDGTLNFYFQRENFAIMVALFEDGIGQLGFIYDVMNEQIYWGGKNIGVYRNDERLMSPKNTALSNGLLGINAFMYAENIEHTRDIADKSMGVRVYGSAAIEFIHLLHGRIIAYLSNLAPWDWAAGSVLAEELGLEFSALNGGELSFDTRSYYIVGTKELMKEVRETYMKC</sequence>
<dbReference type="AlphaFoldDB" id="A0A1T4MEQ0"/>
<organism evidence="6 7">
    <name type="scientific">Pilibacter termitis</name>
    <dbReference type="NCBI Taxonomy" id="263852"/>
    <lineage>
        <taxon>Bacteria</taxon>
        <taxon>Bacillati</taxon>
        <taxon>Bacillota</taxon>
        <taxon>Bacilli</taxon>
        <taxon>Lactobacillales</taxon>
        <taxon>Enterococcaceae</taxon>
        <taxon>Pilibacter</taxon>
    </lineage>
</organism>
<accession>A0A1T4MEQ0</accession>
<feature type="binding site" evidence="5">
    <location>
        <position position="68"/>
    </location>
    <ligand>
        <name>Mg(2+)</name>
        <dbReference type="ChEBI" id="CHEBI:18420"/>
        <label>1</label>
        <note>catalytic</note>
    </ligand>
</feature>
<dbReference type="PANTHER" id="PTHR20854:SF4">
    <property type="entry name" value="INOSITOL-1-MONOPHOSPHATASE-RELATED"/>
    <property type="match status" value="1"/>
</dbReference>
<dbReference type="InterPro" id="IPR020583">
    <property type="entry name" value="Inositol_monoP_metal-BS"/>
</dbReference>
<dbReference type="GO" id="GO:0046872">
    <property type="term" value="F:metal ion binding"/>
    <property type="evidence" value="ECO:0007669"/>
    <property type="project" value="UniProtKB-KW"/>
</dbReference>
<dbReference type="Gene3D" id="3.30.540.10">
    <property type="entry name" value="Fructose-1,6-Bisphosphatase, subunit A, domain 1"/>
    <property type="match status" value="1"/>
</dbReference>
<feature type="binding site" evidence="5">
    <location>
        <position position="208"/>
    </location>
    <ligand>
        <name>Mg(2+)</name>
        <dbReference type="ChEBI" id="CHEBI:18420"/>
        <label>1</label>
        <note>catalytic</note>
    </ligand>
</feature>
<dbReference type="STRING" id="263852.SAMN02745116_01068"/>
<evidence type="ECO:0000256" key="1">
    <source>
        <dbReference type="ARBA" id="ARBA00001946"/>
    </source>
</evidence>
<reference evidence="6 7" key="1">
    <citation type="submission" date="2017-02" db="EMBL/GenBank/DDBJ databases">
        <authorList>
            <person name="Peterson S.W."/>
        </authorList>
    </citation>
    <scope>NUCLEOTIDE SEQUENCE [LARGE SCALE GENOMIC DNA]</scope>
    <source>
        <strain evidence="6 7">ATCC BAA-1030</strain>
    </source>
</reference>
<dbReference type="EMBL" id="FUXI01000009">
    <property type="protein sequence ID" value="SJZ65248.1"/>
    <property type="molecule type" value="Genomic_DNA"/>
</dbReference>
<dbReference type="Pfam" id="PF00459">
    <property type="entry name" value="Inositol_P"/>
    <property type="match status" value="1"/>
</dbReference>
<feature type="binding site" evidence="5">
    <location>
        <position position="88"/>
    </location>
    <ligand>
        <name>Mg(2+)</name>
        <dbReference type="ChEBI" id="CHEBI:18420"/>
        <label>1</label>
        <note>catalytic</note>
    </ligand>
</feature>
<dbReference type="GO" id="GO:0006020">
    <property type="term" value="P:inositol metabolic process"/>
    <property type="evidence" value="ECO:0007669"/>
    <property type="project" value="TreeGrafter"/>
</dbReference>
<keyword evidence="3" id="KW-0378">Hydrolase</keyword>
<dbReference type="PRINTS" id="PR00377">
    <property type="entry name" value="IMPHPHTASES"/>
</dbReference>
<evidence type="ECO:0000313" key="7">
    <source>
        <dbReference type="Proteomes" id="UP000190328"/>
    </source>
</evidence>
<evidence type="ECO:0000256" key="3">
    <source>
        <dbReference type="ARBA" id="ARBA00022801"/>
    </source>
</evidence>
<name>A0A1T4MEQ0_9ENTE</name>
<dbReference type="PANTHER" id="PTHR20854">
    <property type="entry name" value="INOSITOL MONOPHOSPHATASE"/>
    <property type="match status" value="1"/>
</dbReference>
<dbReference type="FunFam" id="3.30.540.10:FF:000003">
    <property type="entry name" value="Inositol-1-monophosphatase"/>
    <property type="match status" value="1"/>
</dbReference>
<keyword evidence="7" id="KW-1185">Reference proteome</keyword>
<evidence type="ECO:0000256" key="4">
    <source>
        <dbReference type="ARBA" id="ARBA00022842"/>
    </source>
</evidence>
<comment type="cofactor">
    <cofactor evidence="1 5">
        <name>Mg(2+)</name>
        <dbReference type="ChEBI" id="CHEBI:18420"/>
    </cofactor>
</comment>
<dbReference type="CDD" id="cd01637">
    <property type="entry name" value="IMPase_like"/>
    <property type="match status" value="1"/>
</dbReference>
<keyword evidence="4 5" id="KW-0460">Magnesium</keyword>
<evidence type="ECO:0000256" key="2">
    <source>
        <dbReference type="ARBA" id="ARBA00022723"/>
    </source>
</evidence>
<evidence type="ECO:0000313" key="6">
    <source>
        <dbReference type="EMBL" id="SJZ65248.1"/>
    </source>
</evidence>
<dbReference type="SUPFAM" id="SSF56655">
    <property type="entry name" value="Carbohydrate phosphatase"/>
    <property type="match status" value="1"/>
</dbReference>
<dbReference type="Gene3D" id="3.40.190.80">
    <property type="match status" value="1"/>
</dbReference>
<dbReference type="InterPro" id="IPR000760">
    <property type="entry name" value="Inositol_monophosphatase-like"/>
</dbReference>
<dbReference type="GO" id="GO:0008934">
    <property type="term" value="F:inositol monophosphate 1-phosphatase activity"/>
    <property type="evidence" value="ECO:0007669"/>
    <property type="project" value="TreeGrafter"/>
</dbReference>
<dbReference type="PROSITE" id="PS00629">
    <property type="entry name" value="IMP_1"/>
    <property type="match status" value="1"/>
</dbReference>
<evidence type="ECO:0000256" key="5">
    <source>
        <dbReference type="PIRSR" id="PIRSR600760-2"/>
    </source>
</evidence>
<feature type="binding site" evidence="5">
    <location>
        <position position="86"/>
    </location>
    <ligand>
        <name>Mg(2+)</name>
        <dbReference type="ChEBI" id="CHEBI:18420"/>
        <label>1</label>
        <note>catalytic</note>
    </ligand>
</feature>
<dbReference type="GO" id="GO:0007165">
    <property type="term" value="P:signal transduction"/>
    <property type="evidence" value="ECO:0007669"/>
    <property type="project" value="TreeGrafter"/>
</dbReference>